<keyword evidence="3" id="KW-0804">Transcription</keyword>
<name>A0ABU2K515_9ACTN</name>
<dbReference type="Gene3D" id="1.10.357.10">
    <property type="entry name" value="Tetracycline Repressor, domain 2"/>
    <property type="match status" value="1"/>
</dbReference>
<feature type="region of interest" description="Disordered" evidence="5">
    <location>
        <begin position="210"/>
        <end position="241"/>
    </location>
</feature>
<dbReference type="RefSeq" id="WP_311344064.1">
    <property type="nucleotide sequence ID" value="NZ_JAVREI010000002.1"/>
</dbReference>
<dbReference type="Proteomes" id="UP001183222">
    <property type="component" value="Unassembled WGS sequence"/>
</dbReference>
<evidence type="ECO:0000259" key="6">
    <source>
        <dbReference type="PROSITE" id="PS50977"/>
    </source>
</evidence>
<dbReference type="InterPro" id="IPR023772">
    <property type="entry name" value="DNA-bd_HTH_TetR-type_CS"/>
</dbReference>
<organism evidence="7 8">
    <name type="scientific">Blastococcus goldschmidtiae</name>
    <dbReference type="NCBI Taxonomy" id="3075546"/>
    <lineage>
        <taxon>Bacteria</taxon>
        <taxon>Bacillati</taxon>
        <taxon>Actinomycetota</taxon>
        <taxon>Actinomycetes</taxon>
        <taxon>Geodermatophilales</taxon>
        <taxon>Geodermatophilaceae</taxon>
        <taxon>Blastococcus</taxon>
    </lineage>
</organism>
<evidence type="ECO:0000256" key="3">
    <source>
        <dbReference type="ARBA" id="ARBA00023163"/>
    </source>
</evidence>
<dbReference type="PROSITE" id="PS50977">
    <property type="entry name" value="HTH_TETR_2"/>
    <property type="match status" value="1"/>
</dbReference>
<keyword evidence="8" id="KW-1185">Reference proteome</keyword>
<keyword evidence="1" id="KW-0805">Transcription regulation</keyword>
<dbReference type="Pfam" id="PF00440">
    <property type="entry name" value="TetR_N"/>
    <property type="match status" value="1"/>
</dbReference>
<dbReference type="PANTHER" id="PTHR30055">
    <property type="entry name" value="HTH-TYPE TRANSCRIPTIONAL REGULATOR RUTR"/>
    <property type="match status" value="1"/>
</dbReference>
<dbReference type="SUPFAM" id="SSF46689">
    <property type="entry name" value="Homeodomain-like"/>
    <property type="match status" value="1"/>
</dbReference>
<evidence type="ECO:0000256" key="4">
    <source>
        <dbReference type="PROSITE-ProRule" id="PRU00335"/>
    </source>
</evidence>
<evidence type="ECO:0000256" key="1">
    <source>
        <dbReference type="ARBA" id="ARBA00023015"/>
    </source>
</evidence>
<dbReference type="InterPro" id="IPR009057">
    <property type="entry name" value="Homeodomain-like_sf"/>
</dbReference>
<proteinExistence type="predicted"/>
<feature type="domain" description="HTH tetR-type" evidence="6">
    <location>
        <begin position="20"/>
        <end position="80"/>
    </location>
</feature>
<dbReference type="InterPro" id="IPR050109">
    <property type="entry name" value="HTH-type_TetR-like_transc_reg"/>
</dbReference>
<sequence length="241" mass="25620">MPRDAGPVPGRSAWKWSRTGETRRVLLDAAREVFAERGFAESSVADVVERAGSSVGSLYHHFGGKSELFLALWEDWQGSQEKRAAEAVSAARRAGEDRPLALFVAGARGFLRGSWEGRGVGSLFVDKDGPPGFELMRRTRGHEWLRQNSLLLQARDDAIGRVTVSVLTTVIGEASREVMAARTRREADAIVDAAVAMIERLGLLPAVADELGAGTGPEETDPSGAGGPEPRSDAGTAVAGA</sequence>
<evidence type="ECO:0000256" key="5">
    <source>
        <dbReference type="SAM" id="MobiDB-lite"/>
    </source>
</evidence>
<comment type="caution">
    <text evidence="7">The sequence shown here is derived from an EMBL/GenBank/DDBJ whole genome shotgun (WGS) entry which is preliminary data.</text>
</comment>
<evidence type="ECO:0000313" key="7">
    <source>
        <dbReference type="EMBL" id="MDT0275236.1"/>
    </source>
</evidence>
<gene>
    <name evidence="7" type="ORF">RM425_04920</name>
</gene>
<protein>
    <submittedName>
        <fullName evidence="7">Helix-turn-helix domain-containing protein</fullName>
    </submittedName>
</protein>
<reference evidence="8" key="1">
    <citation type="submission" date="2023-07" db="EMBL/GenBank/DDBJ databases">
        <title>30 novel species of actinomycetes from the DSMZ collection.</title>
        <authorList>
            <person name="Nouioui I."/>
        </authorList>
    </citation>
    <scope>NUCLEOTIDE SEQUENCE [LARGE SCALE GENOMIC DNA]</scope>
    <source>
        <strain evidence="8">DSM 46792</strain>
    </source>
</reference>
<dbReference type="PRINTS" id="PR00455">
    <property type="entry name" value="HTHTETR"/>
</dbReference>
<dbReference type="EMBL" id="JAVREI010000002">
    <property type="protein sequence ID" value="MDT0275236.1"/>
    <property type="molecule type" value="Genomic_DNA"/>
</dbReference>
<feature type="DNA-binding region" description="H-T-H motif" evidence="4">
    <location>
        <begin position="43"/>
        <end position="62"/>
    </location>
</feature>
<keyword evidence="2 4" id="KW-0238">DNA-binding</keyword>
<accession>A0ABU2K515</accession>
<dbReference type="PANTHER" id="PTHR30055:SF234">
    <property type="entry name" value="HTH-TYPE TRANSCRIPTIONAL REGULATOR BETI"/>
    <property type="match status" value="1"/>
</dbReference>
<dbReference type="InterPro" id="IPR001647">
    <property type="entry name" value="HTH_TetR"/>
</dbReference>
<dbReference type="PROSITE" id="PS01081">
    <property type="entry name" value="HTH_TETR_1"/>
    <property type="match status" value="1"/>
</dbReference>
<evidence type="ECO:0000256" key="2">
    <source>
        <dbReference type="ARBA" id="ARBA00023125"/>
    </source>
</evidence>
<evidence type="ECO:0000313" key="8">
    <source>
        <dbReference type="Proteomes" id="UP001183222"/>
    </source>
</evidence>